<accession>A0A257LTL1</accession>
<comment type="caution">
    <text evidence="2">The sequence shown here is derived from an EMBL/GenBank/DDBJ whole genome shotgun (WGS) entry which is preliminary data.</text>
</comment>
<name>A0A257LTL1_UNCW3</name>
<dbReference type="EMBL" id="NMUJ01000030">
    <property type="protein sequence ID" value="OYV02987.1"/>
    <property type="molecule type" value="Genomic_DNA"/>
</dbReference>
<dbReference type="Gene3D" id="3.40.50.880">
    <property type="match status" value="1"/>
</dbReference>
<feature type="domain" description="DJ-1/PfpI" evidence="1">
    <location>
        <begin position="16"/>
        <end position="178"/>
    </location>
</feature>
<evidence type="ECO:0000313" key="3">
    <source>
        <dbReference type="Proteomes" id="UP000216312"/>
    </source>
</evidence>
<protein>
    <recommendedName>
        <fullName evidence="1">DJ-1/PfpI domain-containing protein</fullName>
    </recommendedName>
</protein>
<gene>
    <name evidence="2" type="ORF">CGW93_02995</name>
</gene>
<sequence length="193" mass="21047">MLLMIFLLTAVEFHPKVLMLVAPNGFRDEEYTIPRRILEDNGAYITVASTCKGELKGMLGLKIQADTVIYQVNPLDFDAIVLVGGVGSTIYWEDDSVHSMIKKANDSLKVVAAICLAPATLANAGVLTNKKATVFPTSTSLQIFEANNVRYVKDGVVITDRIVTASGPQFAEKFGESIWQLLKKYAGSTTKSE</sequence>
<proteinExistence type="predicted"/>
<dbReference type="PANTHER" id="PTHR48094:SF12">
    <property type="entry name" value="PARKINSON DISEASE PROTEIN 7 HOMOLOG"/>
    <property type="match status" value="1"/>
</dbReference>
<evidence type="ECO:0000313" key="2">
    <source>
        <dbReference type="EMBL" id="OYV02987.1"/>
    </source>
</evidence>
<dbReference type="Proteomes" id="UP000216312">
    <property type="component" value="Unassembled WGS sequence"/>
</dbReference>
<dbReference type="AlphaFoldDB" id="A0A257LTL1"/>
<dbReference type="InterPro" id="IPR050325">
    <property type="entry name" value="Prot/Nucl_acid_deglycase"/>
</dbReference>
<dbReference type="SUPFAM" id="SSF52317">
    <property type="entry name" value="Class I glutamine amidotransferase-like"/>
    <property type="match status" value="1"/>
</dbReference>
<dbReference type="CDD" id="cd03135">
    <property type="entry name" value="GATase1_DJ-1"/>
    <property type="match status" value="1"/>
</dbReference>
<dbReference type="InterPro" id="IPR002818">
    <property type="entry name" value="DJ-1/PfpI"/>
</dbReference>
<evidence type="ECO:0000259" key="1">
    <source>
        <dbReference type="Pfam" id="PF01965"/>
    </source>
</evidence>
<dbReference type="GO" id="GO:0005737">
    <property type="term" value="C:cytoplasm"/>
    <property type="evidence" value="ECO:0007669"/>
    <property type="project" value="TreeGrafter"/>
</dbReference>
<dbReference type="PANTHER" id="PTHR48094">
    <property type="entry name" value="PROTEIN/NUCLEIC ACID DEGLYCASE DJ-1-RELATED"/>
    <property type="match status" value="1"/>
</dbReference>
<dbReference type="InterPro" id="IPR029062">
    <property type="entry name" value="Class_I_gatase-like"/>
</dbReference>
<reference evidence="3" key="1">
    <citation type="submission" date="2017-07" db="EMBL/GenBank/DDBJ databases">
        <title>Novel pathways for hydrocarbon cycling and metabolic interdependencies in hydrothermal sediment communities.</title>
        <authorList>
            <person name="Dombrowski N."/>
            <person name="Seitz K."/>
            <person name="Teske A."/>
            <person name="Baker B."/>
        </authorList>
    </citation>
    <scope>NUCLEOTIDE SEQUENCE [LARGE SCALE GENOMIC DNA]</scope>
</reference>
<dbReference type="Pfam" id="PF01965">
    <property type="entry name" value="DJ-1_PfpI"/>
    <property type="match status" value="1"/>
</dbReference>
<organism evidence="2 3">
    <name type="scientific">candidate division WOR-3 bacterium 4484_18</name>
    <dbReference type="NCBI Taxonomy" id="2020626"/>
    <lineage>
        <taxon>Bacteria</taxon>
        <taxon>Bacteria division WOR-3</taxon>
    </lineage>
</organism>